<dbReference type="Proteomes" id="UP001085076">
    <property type="component" value="Miscellaneous, Linkage group lg01"/>
</dbReference>
<feature type="region of interest" description="Disordered" evidence="1">
    <location>
        <begin position="1"/>
        <end position="70"/>
    </location>
</feature>
<evidence type="ECO:0000256" key="1">
    <source>
        <dbReference type="SAM" id="MobiDB-lite"/>
    </source>
</evidence>
<protein>
    <submittedName>
        <fullName evidence="2">Uncharacterized protein</fullName>
    </submittedName>
</protein>
<gene>
    <name evidence="2" type="ORF">J5N97_004720</name>
</gene>
<dbReference type="OrthoDB" id="974159at2759"/>
<dbReference type="EMBL" id="JAGGNH010000001">
    <property type="protein sequence ID" value="KAJ0986364.1"/>
    <property type="molecule type" value="Genomic_DNA"/>
</dbReference>
<comment type="caution">
    <text evidence="2">The sequence shown here is derived from an EMBL/GenBank/DDBJ whole genome shotgun (WGS) entry which is preliminary data.</text>
</comment>
<sequence>MVLPRILRSKTSRNPILNPNPSFCSSSFESPKPQTLYSIFATPSPSKKPASRTAANGEPKKKKKNRIGVSRSSNLLPAPRLMAEKGFPEEIPAEMLSLVKRFHDEGFLKNANFIADDGEFDPLKIPRNYYSRNFLRTAAEKFGLAHQEIAKWLSGSDLKKIAIFGCPSVDRGTVFAAKRLRSFFSIQEDVTCQACMLKTSCQFINKRVGREEKIALADVLRLLTMYALDSVPQQLRVPKDLKLSVGKLLKDAVNLSY</sequence>
<dbReference type="AlphaFoldDB" id="A0A9D5D8C8"/>
<keyword evidence="3" id="KW-1185">Reference proteome</keyword>
<reference evidence="2" key="1">
    <citation type="submission" date="2021-03" db="EMBL/GenBank/DDBJ databases">
        <authorList>
            <person name="Li Z."/>
            <person name="Yang C."/>
        </authorList>
    </citation>
    <scope>NUCLEOTIDE SEQUENCE</scope>
    <source>
        <strain evidence="2">Dzin_1.0</strain>
        <tissue evidence="2">Leaf</tissue>
    </source>
</reference>
<name>A0A9D5D8C8_9LILI</name>
<reference evidence="2" key="2">
    <citation type="journal article" date="2022" name="Hortic Res">
        <title>The genome of Dioscorea zingiberensis sheds light on the biosynthesis, origin and evolution of the medicinally important diosgenin saponins.</title>
        <authorList>
            <person name="Li Y."/>
            <person name="Tan C."/>
            <person name="Li Z."/>
            <person name="Guo J."/>
            <person name="Li S."/>
            <person name="Chen X."/>
            <person name="Wang C."/>
            <person name="Dai X."/>
            <person name="Yang H."/>
            <person name="Song W."/>
            <person name="Hou L."/>
            <person name="Xu J."/>
            <person name="Tong Z."/>
            <person name="Xu A."/>
            <person name="Yuan X."/>
            <person name="Wang W."/>
            <person name="Yang Q."/>
            <person name="Chen L."/>
            <person name="Sun Z."/>
            <person name="Wang K."/>
            <person name="Pan B."/>
            <person name="Chen J."/>
            <person name="Bao Y."/>
            <person name="Liu F."/>
            <person name="Qi X."/>
            <person name="Gang D.R."/>
            <person name="Wen J."/>
            <person name="Li J."/>
        </authorList>
    </citation>
    <scope>NUCLEOTIDE SEQUENCE</scope>
    <source>
        <strain evidence="2">Dzin_1.0</strain>
    </source>
</reference>
<evidence type="ECO:0000313" key="3">
    <source>
        <dbReference type="Proteomes" id="UP001085076"/>
    </source>
</evidence>
<accession>A0A9D5D8C8</accession>
<proteinExistence type="predicted"/>
<organism evidence="2 3">
    <name type="scientific">Dioscorea zingiberensis</name>
    <dbReference type="NCBI Taxonomy" id="325984"/>
    <lineage>
        <taxon>Eukaryota</taxon>
        <taxon>Viridiplantae</taxon>
        <taxon>Streptophyta</taxon>
        <taxon>Embryophyta</taxon>
        <taxon>Tracheophyta</taxon>
        <taxon>Spermatophyta</taxon>
        <taxon>Magnoliopsida</taxon>
        <taxon>Liliopsida</taxon>
        <taxon>Dioscoreales</taxon>
        <taxon>Dioscoreaceae</taxon>
        <taxon>Dioscorea</taxon>
    </lineage>
</organism>
<evidence type="ECO:0000313" key="2">
    <source>
        <dbReference type="EMBL" id="KAJ0986364.1"/>
    </source>
</evidence>
<feature type="compositionally biased region" description="Polar residues" evidence="1">
    <location>
        <begin position="12"/>
        <end position="45"/>
    </location>
</feature>